<organism evidence="1 2">
    <name type="scientific">Tropicibacter naphthalenivorans</name>
    <dbReference type="NCBI Taxonomy" id="441103"/>
    <lineage>
        <taxon>Bacteria</taxon>
        <taxon>Pseudomonadati</taxon>
        <taxon>Pseudomonadota</taxon>
        <taxon>Alphaproteobacteria</taxon>
        <taxon>Rhodobacterales</taxon>
        <taxon>Roseobacteraceae</taxon>
        <taxon>Tropicibacter</taxon>
    </lineage>
</organism>
<dbReference type="SUPFAM" id="SSF56112">
    <property type="entry name" value="Protein kinase-like (PK-like)"/>
    <property type="match status" value="1"/>
</dbReference>
<proteinExistence type="predicted"/>
<protein>
    <recommendedName>
        <fullName evidence="3">Phosphotransferase enzyme family protein</fullName>
    </recommendedName>
</protein>
<dbReference type="EMBL" id="CYSE01000011">
    <property type="protein sequence ID" value="CUH82291.1"/>
    <property type="molecule type" value="Genomic_DNA"/>
</dbReference>
<reference evidence="1 2" key="1">
    <citation type="submission" date="2015-09" db="EMBL/GenBank/DDBJ databases">
        <authorList>
            <consortium name="Swine Surveillance"/>
        </authorList>
    </citation>
    <scope>NUCLEOTIDE SEQUENCE [LARGE SCALE GENOMIC DNA]</scope>
    <source>
        <strain evidence="1 2">CECT 7648</strain>
    </source>
</reference>
<evidence type="ECO:0008006" key="3">
    <source>
        <dbReference type="Google" id="ProtNLM"/>
    </source>
</evidence>
<evidence type="ECO:0000313" key="2">
    <source>
        <dbReference type="Proteomes" id="UP000054935"/>
    </source>
</evidence>
<dbReference type="AlphaFoldDB" id="A0A0P1GK62"/>
<dbReference type="Gene3D" id="3.90.1200.10">
    <property type="match status" value="1"/>
</dbReference>
<dbReference type="Proteomes" id="UP000054935">
    <property type="component" value="Unassembled WGS sequence"/>
</dbReference>
<evidence type="ECO:0000313" key="1">
    <source>
        <dbReference type="EMBL" id="CUH82291.1"/>
    </source>
</evidence>
<dbReference type="STRING" id="441103.TRN7648_03902"/>
<sequence>MPAMTASTHVTELCQKVFGTVPDAVLRPGGVSRQTILLQVGAARYALAKRSSPARAALEAGALRYLSGTGHTPSLVHHEGCFVIQTYVEGKRLSAVLDRAAPDEVDHWITSAAQSLATLQEAAAQSPLRAQLPHIGARDGWAADLAQVPARLAQRLGIDLDFDVAQATRRLAVPRPQPVKWDARPGNAIVTPDGRVVWFDWEHCGLRRATDDLAWFLADEWCPHRPDLEPALIARFAAADPEAFTTMALLHAFVRVDLILSRRAGGPWWDRETCLAQDKIGVTANELARQLAKIKAWGARSKSAYGLNQFCDAIAERI</sequence>
<gene>
    <name evidence="1" type="ORF">TRN7648_03902</name>
</gene>
<name>A0A0P1GK62_9RHOB</name>
<accession>A0A0P1GK62</accession>
<keyword evidence="2" id="KW-1185">Reference proteome</keyword>
<dbReference type="InterPro" id="IPR011009">
    <property type="entry name" value="Kinase-like_dom_sf"/>
</dbReference>